<dbReference type="Proteomes" id="UP001218218">
    <property type="component" value="Unassembled WGS sequence"/>
</dbReference>
<evidence type="ECO:0000313" key="2">
    <source>
        <dbReference type="Proteomes" id="UP001218218"/>
    </source>
</evidence>
<protein>
    <recommendedName>
        <fullName evidence="3">F-box domain-containing protein</fullName>
    </recommendedName>
</protein>
<sequence length="259" mass="29811">MPSLPDLPTELLMEIVKYYPQLLSEVDVCLPGVDRDQFDGNDLRALSQTCRTLRDIFLPVLWTRVHATLNARVLDKGKEMRTRTTMLERRMRGILTTPYLVPHIRSLSITFKECKKDNWQPMAVFIRVLDLLPHLQSLAILWISAESINAAFNERSWARKVYPSIVSLALPDDLAPILHCFPNVQMLTMSNWWYSGKLFSAARDRCKAIHTVNNLAVSAEAIKSLRTAIPTVQHLSIWENRYWEWVGYVMSPRGHGQPI</sequence>
<dbReference type="EMBL" id="JARIHO010000003">
    <property type="protein sequence ID" value="KAJ7364654.1"/>
    <property type="molecule type" value="Genomic_DNA"/>
</dbReference>
<keyword evidence="2" id="KW-1185">Reference proteome</keyword>
<dbReference type="AlphaFoldDB" id="A0AAD7APY2"/>
<reference evidence="1" key="1">
    <citation type="submission" date="2023-03" db="EMBL/GenBank/DDBJ databases">
        <title>Massive genome expansion in bonnet fungi (Mycena s.s.) driven by repeated elements and novel gene families across ecological guilds.</title>
        <authorList>
            <consortium name="Lawrence Berkeley National Laboratory"/>
            <person name="Harder C.B."/>
            <person name="Miyauchi S."/>
            <person name="Viragh M."/>
            <person name="Kuo A."/>
            <person name="Thoen E."/>
            <person name="Andreopoulos B."/>
            <person name="Lu D."/>
            <person name="Skrede I."/>
            <person name="Drula E."/>
            <person name="Henrissat B."/>
            <person name="Morin E."/>
            <person name="Kohler A."/>
            <person name="Barry K."/>
            <person name="LaButti K."/>
            <person name="Morin E."/>
            <person name="Salamov A."/>
            <person name="Lipzen A."/>
            <person name="Mereny Z."/>
            <person name="Hegedus B."/>
            <person name="Baldrian P."/>
            <person name="Stursova M."/>
            <person name="Weitz H."/>
            <person name="Taylor A."/>
            <person name="Grigoriev I.V."/>
            <person name="Nagy L.G."/>
            <person name="Martin F."/>
            <person name="Kauserud H."/>
        </authorList>
    </citation>
    <scope>NUCLEOTIDE SEQUENCE</scope>
    <source>
        <strain evidence="1">CBHHK002</strain>
    </source>
</reference>
<gene>
    <name evidence="1" type="ORF">DFH08DRAFT_275781</name>
</gene>
<evidence type="ECO:0008006" key="3">
    <source>
        <dbReference type="Google" id="ProtNLM"/>
    </source>
</evidence>
<accession>A0AAD7APY2</accession>
<proteinExistence type="predicted"/>
<name>A0AAD7APY2_9AGAR</name>
<evidence type="ECO:0000313" key="1">
    <source>
        <dbReference type="EMBL" id="KAJ7364654.1"/>
    </source>
</evidence>
<organism evidence="1 2">
    <name type="scientific">Mycena albidolilacea</name>
    <dbReference type="NCBI Taxonomy" id="1033008"/>
    <lineage>
        <taxon>Eukaryota</taxon>
        <taxon>Fungi</taxon>
        <taxon>Dikarya</taxon>
        <taxon>Basidiomycota</taxon>
        <taxon>Agaricomycotina</taxon>
        <taxon>Agaricomycetes</taxon>
        <taxon>Agaricomycetidae</taxon>
        <taxon>Agaricales</taxon>
        <taxon>Marasmiineae</taxon>
        <taxon>Mycenaceae</taxon>
        <taxon>Mycena</taxon>
    </lineage>
</organism>
<comment type="caution">
    <text evidence="1">The sequence shown here is derived from an EMBL/GenBank/DDBJ whole genome shotgun (WGS) entry which is preliminary data.</text>
</comment>